<dbReference type="Pfam" id="PF05016">
    <property type="entry name" value="ParE_toxin"/>
    <property type="match status" value="1"/>
</dbReference>
<keyword evidence="1" id="KW-1277">Toxin-antitoxin system</keyword>
<dbReference type="EMBL" id="CAADEW010000008">
    <property type="protein sequence ID" value="VFJ44897.1"/>
    <property type="molecule type" value="Genomic_DNA"/>
</dbReference>
<organism evidence="2">
    <name type="scientific">Candidatus Kentrum sp. FW</name>
    <dbReference type="NCBI Taxonomy" id="2126338"/>
    <lineage>
        <taxon>Bacteria</taxon>
        <taxon>Pseudomonadati</taxon>
        <taxon>Pseudomonadota</taxon>
        <taxon>Gammaproteobacteria</taxon>
        <taxon>Candidatus Kentrum</taxon>
    </lineage>
</organism>
<dbReference type="Gene3D" id="3.30.2310.20">
    <property type="entry name" value="RelE-like"/>
    <property type="match status" value="1"/>
</dbReference>
<evidence type="ECO:0000256" key="1">
    <source>
        <dbReference type="ARBA" id="ARBA00022649"/>
    </source>
</evidence>
<dbReference type="AlphaFoldDB" id="A0A450RZY3"/>
<sequence>MKIDYTDRSREDVEMAFKWYEMQRRGLGSEFLDCVETALGNIVDFPEMYRMAYSHFRVCVIRRFPFSIFYTIEDKGIVVHSVFDNRQDPERRP</sequence>
<evidence type="ECO:0000313" key="2">
    <source>
        <dbReference type="EMBL" id="VFJ44897.1"/>
    </source>
</evidence>
<accession>A0A450RZY3</accession>
<dbReference type="EMBL" id="CAADFD010000007">
    <property type="protein sequence ID" value="VFJ50728.1"/>
    <property type="molecule type" value="Genomic_DNA"/>
</dbReference>
<proteinExistence type="predicted"/>
<protein>
    <submittedName>
        <fullName evidence="2">Plasmid stabilization system protein ParE</fullName>
    </submittedName>
</protein>
<dbReference type="InterPro" id="IPR035093">
    <property type="entry name" value="RelE/ParE_toxin_dom_sf"/>
</dbReference>
<dbReference type="InterPro" id="IPR007712">
    <property type="entry name" value="RelE/ParE_toxin"/>
</dbReference>
<gene>
    <name evidence="2" type="ORF">BECKFW1821A_GA0114235_100856</name>
    <name evidence="3" type="ORF">BECKFW1821B_GA0114236_100749</name>
</gene>
<reference evidence="2" key="1">
    <citation type="submission" date="2019-02" db="EMBL/GenBank/DDBJ databases">
        <authorList>
            <person name="Gruber-Vodicka R. H."/>
            <person name="Seah K. B. B."/>
        </authorList>
    </citation>
    <scope>NUCLEOTIDE SEQUENCE</scope>
    <source>
        <strain evidence="3">BECK_BZ106</strain>
        <strain evidence="2">BECK_BZ15</strain>
    </source>
</reference>
<name>A0A450RZY3_9GAMM</name>
<evidence type="ECO:0000313" key="3">
    <source>
        <dbReference type="EMBL" id="VFJ50728.1"/>
    </source>
</evidence>